<protein>
    <submittedName>
        <fullName evidence="1">Uncharacterized protein</fullName>
    </submittedName>
</protein>
<reference evidence="1" key="2">
    <citation type="submission" date="2022-06" db="UniProtKB">
        <authorList>
            <consortium name="EnsemblMetazoa"/>
        </authorList>
    </citation>
    <scope>IDENTIFICATION</scope>
    <source>
        <strain evidence="1">DF5081</strain>
    </source>
</reference>
<name>A0A8R1E7G2_CAEJA</name>
<accession>A0A8R1E7G2</accession>
<dbReference type="AlphaFoldDB" id="A0A8R1E7G2"/>
<keyword evidence="2" id="KW-1185">Reference proteome</keyword>
<evidence type="ECO:0000313" key="2">
    <source>
        <dbReference type="Proteomes" id="UP000005237"/>
    </source>
</evidence>
<reference evidence="2" key="1">
    <citation type="submission" date="2010-08" db="EMBL/GenBank/DDBJ databases">
        <authorList>
            <consortium name="Caenorhabditis japonica Sequencing Consortium"/>
            <person name="Wilson R.K."/>
        </authorList>
    </citation>
    <scope>NUCLEOTIDE SEQUENCE [LARGE SCALE GENOMIC DNA]</scope>
    <source>
        <strain evidence="2">DF5081</strain>
    </source>
</reference>
<sequence length="73" mass="8507">MIIQAVLFWPPLISKKKWYSNRNPGHWAEPRKSVRNAPEDVKKEAEAILDEMSHTFNLFNIRAFGYGVCKAME</sequence>
<proteinExistence type="predicted"/>
<organism evidence="1 2">
    <name type="scientific">Caenorhabditis japonica</name>
    <dbReference type="NCBI Taxonomy" id="281687"/>
    <lineage>
        <taxon>Eukaryota</taxon>
        <taxon>Metazoa</taxon>
        <taxon>Ecdysozoa</taxon>
        <taxon>Nematoda</taxon>
        <taxon>Chromadorea</taxon>
        <taxon>Rhabditida</taxon>
        <taxon>Rhabditina</taxon>
        <taxon>Rhabditomorpha</taxon>
        <taxon>Rhabditoidea</taxon>
        <taxon>Rhabditidae</taxon>
        <taxon>Peloderinae</taxon>
        <taxon>Caenorhabditis</taxon>
    </lineage>
</organism>
<dbReference type="Proteomes" id="UP000005237">
    <property type="component" value="Unassembled WGS sequence"/>
</dbReference>
<dbReference type="EnsemblMetazoa" id="CJA22177.1">
    <property type="protein sequence ID" value="CJA22177.1"/>
    <property type="gene ID" value="WBGene00177749"/>
</dbReference>
<evidence type="ECO:0000313" key="1">
    <source>
        <dbReference type="EnsemblMetazoa" id="CJA22177.1"/>
    </source>
</evidence>